<dbReference type="SUPFAM" id="SSF50978">
    <property type="entry name" value="WD40 repeat-like"/>
    <property type="match status" value="1"/>
</dbReference>
<keyword evidence="4 6" id="KW-0677">Repeat</keyword>
<comment type="function">
    <text evidence="6">Required for the formation of N(7)-methylguanine at position 46 (m7G46) in tRNA. In the complex, it is required to stabilize and induce conformational changes of the catalytic subunit.</text>
</comment>
<dbReference type="PANTHER" id="PTHR16288">
    <property type="entry name" value="WD40 REPEAT PROTEIN 4"/>
    <property type="match status" value="1"/>
</dbReference>
<comment type="similarity">
    <text evidence="6">Belongs to the WD repeat TRM82 family.</text>
</comment>
<keyword evidence="3 6" id="KW-0819">tRNA processing</keyword>
<evidence type="ECO:0000313" key="8">
    <source>
        <dbReference type="Proteomes" id="UP000019375"/>
    </source>
</evidence>
<evidence type="ECO:0000256" key="1">
    <source>
        <dbReference type="ARBA" id="ARBA00004123"/>
    </source>
</evidence>
<keyword evidence="2 6" id="KW-0853">WD repeat</keyword>
<dbReference type="GO" id="GO:0005829">
    <property type="term" value="C:cytosol"/>
    <property type="evidence" value="ECO:0007669"/>
    <property type="project" value="TreeGrafter"/>
</dbReference>
<dbReference type="EMBL" id="HG316456">
    <property type="protein sequence ID" value="CDF89234.1"/>
    <property type="molecule type" value="Genomic_DNA"/>
</dbReference>
<dbReference type="GO" id="GO:0106004">
    <property type="term" value="P:tRNA (guanine-N7)-methylation"/>
    <property type="evidence" value="ECO:0007669"/>
    <property type="project" value="UniProtKB-UniRule"/>
</dbReference>
<evidence type="ECO:0000256" key="4">
    <source>
        <dbReference type="ARBA" id="ARBA00022737"/>
    </source>
</evidence>
<comment type="subcellular location">
    <subcellularLocation>
        <location evidence="1 6">Nucleus</location>
    </subcellularLocation>
</comment>
<dbReference type="SMART" id="SM00320">
    <property type="entry name" value="WD40"/>
    <property type="match status" value="3"/>
</dbReference>
<dbReference type="GO" id="GO:0005634">
    <property type="term" value="C:nucleus"/>
    <property type="evidence" value="ECO:0007669"/>
    <property type="project" value="UniProtKB-SubCell"/>
</dbReference>
<dbReference type="GO" id="GO:0043527">
    <property type="term" value="C:tRNA methyltransferase complex"/>
    <property type="evidence" value="ECO:0007669"/>
    <property type="project" value="TreeGrafter"/>
</dbReference>
<dbReference type="Proteomes" id="UP000019375">
    <property type="component" value="Unassembled WGS sequence"/>
</dbReference>
<name>A0A8J2T6K2_ZYGB2</name>
<dbReference type="UniPathway" id="UPA00989"/>
<sequence>MTLLHPLQSVILNATENLLFAAVKNEVLVFMSSDDGKYSLVGRWVDDVANKKVLNAGPGAKKAKINDGKPQEKAQEGKLHVETAEGSHGVQIRNLTLSPDETKLVLCADSDKSVVVLNIDLQKNVAQSLTCIKRQTFPKRPNSIAILADAQAIVVADKFGDVFEIPLTEESTSKPGEDSQPLLGHVSMLTDVLFCEDSNGRKYLITSDRDEHVKISHYPQTFIVDKWLFGHQEFVASLHIPSWKSSWLFSAGGDSCIFCWDWQQGTKLSSFDYAHLIKPYLTDAHFATARFQNENKDLIECAVPKVTTCRNFPFMAFFVESTTVLVILQVCQNTGNLSLKQIIELRYNIISLSQTSNGFIVTLDNRQSENKYFVQLIDYVKEHDTFELDEQFTESLDNAINQSLTDDTIANVEITEVAPLYGVINLKKHGEQYS</sequence>
<proteinExistence type="inferred from homology"/>
<evidence type="ECO:0000256" key="3">
    <source>
        <dbReference type="ARBA" id="ARBA00022694"/>
    </source>
</evidence>
<evidence type="ECO:0000313" key="7">
    <source>
        <dbReference type="EMBL" id="CDF89234.1"/>
    </source>
</evidence>
<dbReference type="InterPro" id="IPR028884">
    <property type="entry name" value="Trm82"/>
</dbReference>
<evidence type="ECO:0000256" key="5">
    <source>
        <dbReference type="ARBA" id="ARBA00023242"/>
    </source>
</evidence>
<dbReference type="InterPro" id="IPR036322">
    <property type="entry name" value="WD40_repeat_dom_sf"/>
</dbReference>
<dbReference type="PANTHER" id="PTHR16288:SF0">
    <property type="entry name" value="TRNA (GUANINE-N(7)-)-METHYLTRANSFERASE NON-CATALYTIC SUBUNIT WDR4"/>
    <property type="match status" value="1"/>
</dbReference>
<dbReference type="InterPro" id="IPR015943">
    <property type="entry name" value="WD40/YVTN_repeat-like_dom_sf"/>
</dbReference>
<dbReference type="HAMAP" id="MF_03056">
    <property type="entry name" value="TRM82"/>
    <property type="match status" value="1"/>
</dbReference>
<dbReference type="OrthoDB" id="339900at2759"/>
<evidence type="ECO:0000256" key="2">
    <source>
        <dbReference type="ARBA" id="ARBA00022574"/>
    </source>
</evidence>
<dbReference type="InterPro" id="IPR001680">
    <property type="entry name" value="WD40_rpt"/>
</dbReference>
<organism evidence="7 8">
    <name type="scientific">Zygosaccharomyces bailii (strain CLIB 213 / ATCC 58445 / CBS 680 / BCRC 21525 / NBRC 1098 / NCYC 1416 / NRRL Y-2227)</name>
    <dbReference type="NCBI Taxonomy" id="1333698"/>
    <lineage>
        <taxon>Eukaryota</taxon>
        <taxon>Fungi</taxon>
        <taxon>Dikarya</taxon>
        <taxon>Ascomycota</taxon>
        <taxon>Saccharomycotina</taxon>
        <taxon>Saccharomycetes</taxon>
        <taxon>Saccharomycetales</taxon>
        <taxon>Saccharomycetaceae</taxon>
        <taxon>Zygosaccharomyces</taxon>
    </lineage>
</organism>
<gene>
    <name evidence="7" type="ORF">BN860_12376g</name>
</gene>
<reference evidence="8" key="1">
    <citation type="journal article" date="2013" name="Genome Announc.">
        <title>Genome sequence of the food spoilage yeast Zygosaccharomyces bailii CLIB 213(T).</title>
        <authorList>
            <person name="Galeote V."/>
            <person name="Bigey F."/>
            <person name="Devillers H."/>
            <person name="Neuveglise C."/>
            <person name="Dequin S."/>
        </authorList>
    </citation>
    <scope>NUCLEOTIDE SEQUENCE [LARGE SCALE GENOMIC DNA]</scope>
    <source>
        <strain evidence="8">CLIB 213 / ATCC 58445 / CBS 680 / CCRC 21525 / NBRC 1098 / NCYC 1416 / NRRL Y-2227</strain>
    </source>
</reference>
<protein>
    <submittedName>
        <fullName evidence="7">ZYBA0S03-12376g1_1</fullName>
    </submittedName>
</protein>
<dbReference type="Gene3D" id="2.130.10.10">
    <property type="entry name" value="YVTN repeat-like/Quinoprotein amine dehydrogenase"/>
    <property type="match status" value="1"/>
</dbReference>
<evidence type="ECO:0000256" key="6">
    <source>
        <dbReference type="HAMAP-Rule" id="MF_03056"/>
    </source>
</evidence>
<keyword evidence="8" id="KW-1185">Reference proteome</keyword>
<accession>A0A8J2T6K2</accession>
<dbReference type="AlphaFoldDB" id="A0A8J2T6K2"/>
<comment type="pathway">
    <text evidence="6">tRNA modification; N(7)-methylguanine-tRNA biosynthesis.</text>
</comment>
<keyword evidence="5 6" id="KW-0539">Nucleus</keyword>